<dbReference type="AlphaFoldDB" id="A0A833Y743"/>
<protein>
    <submittedName>
        <fullName evidence="2">Uncharacterized protein</fullName>
    </submittedName>
</protein>
<name>A0A833Y743_JUGRE</name>
<feature type="compositionally biased region" description="Basic and acidic residues" evidence="1">
    <location>
        <begin position="117"/>
        <end position="145"/>
    </location>
</feature>
<comment type="caution">
    <text evidence="2">The sequence shown here is derived from an EMBL/GenBank/DDBJ whole genome shotgun (WGS) entry which is preliminary data.</text>
</comment>
<dbReference type="Proteomes" id="UP000619265">
    <property type="component" value="Unassembled WGS sequence"/>
</dbReference>
<dbReference type="InterPro" id="IPR052844">
    <property type="entry name" value="Leaf_Dev_Regulator"/>
</dbReference>
<sequence length="145" mass="15851">MVPVLPCISVPDMGPILSLGSTTSSSMTSTMLPSWMNMIYSRTTSSSTTSPTLSPSVRLSLSPTKPAMELDSNPILLSPDRQMTRLIQCYKEVEEGRHSWVQYKKEVEQGGAAAGVREGKKNERKDGEDRGKDKVTERGRDGICG</sequence>
<dbReference type="PANTHER" id="PTHR47214">
    <property type="entry name" value="PROTEIN ROUGH SHEATH 2 HOMOLOG"/>
    <property type="match status" value="1"/>
</dbReference>
<evidence type="ECO:0000313" key="3">
    <source>
        <dbReference type="Proteomes" id="UP000619265"/>
    </source>
</evidence>
<feature type="region of interest" description="Disordered" evidence="1">
    <location>
        <begin position="107"/>
        <end position="145"/>
    </location>
</feature>
<accession>A0A833Y743</accession>
<feature type="region of interest" description="Disordered" evidence="1">
    <location>
        <begin position="44"/>
        <end position="73"/>
    </location>
</feature>
<evidence type="ECO:0000256" key="1">
    <source>
        <dbReference type="SAM" id="MobiDB-lite"/>
    </source>
</evidence>
<evidence type="ECO:0000313" key="2">
    <source>
        <dbReference type="EMBL" id="KAF5479864.1"/>
    </source>
</evidence>
<gene>
    <name evidence="2" type="ORF">F2P56_000651</name>
</gene>
<dbReference type="PANTHER" id="PTHR47214:SF1">
    <property type="entry name" value="PROTEIN ROUGH SHEATH 2 HOMOLOG"/>
    <property type="match status" value="1"/>
</dbReference>
<dbReference type="EMBL" id="LIHL02000001">
    <property type="protein sequence ID" value="KAF5479864.1"/>
    <property type="molecule type" value="Genomic_DNA"/>
</dbReference>
<reference evidence="2" key="2">
    <citation type="submission" date="2020-03" db="EMBL/GenBank/DDBJ databases">
        <title>Walnut 2.0.</title>
        <authorList>
            <person name="Marrano A."/>
            <person name="Britton M."/>
            <person name="Zimin A.V."/>
            <person name="Zaini P.A."/>
            <person name="Workman R."/>
            <person name="Puiu D."/>
            <person name="Bianco L."/>
            <person name="Allen B.J."/>
            <person name="Troggio M."/>
            <person name="Leslie C.A."/>
            <person name="Timp W."/>
            <person name="Dendekar A."/>
            <person name="Salzberg S.L."/>
            <person name="Neale D.B."/>
        </authorList>
    </citation>
    <scope>NUCLEOTIDE SEQUENCE</scope>
    <source>
        <tissue evidence="2">Leaves</tissue>
    </source>
</reference>
<reference evidence="2" key="1">
    <citation type="submission" date="2015-10" db="EMBL/GenBank/DDBJ databases">
        <authorList>
            <person name="Martinez-Garcia P.J."/>
            <person name="Crepeau M.W."/>
            <person name="Puiu D."/>
            <person name="Gonzalez-Ibeas D."/>
            <person name="Whalen J."/>
            <person name="Stevens K."/>
            <person name="Paul R."/>
            <person name="Butterfield T."/>
            <person name="Britton M."/>
            <person name="Reagan R."/>
            <person name="Chakraborty S."/>
            <person name="Walawage S.L."/>
            <person name="Vasquez-Gross H.A."/>
            <person name="Cardeno C."/>
            <person name="Famula R."/>
            <person name="Pratt K."/>
            <person name="Kuruganti S."/>
            <person name="Aradhya M.K."/>
            <person name="Leslie C.A."/>
            <person name="Dandekar A.M."/>
            <person name="Salzberg S.L."/>
            <person name="Wegrzyn J.L."/>
            <person name="Langley C.H."/>
            <person name="Neale D.B."/>
        </authorList>
    </citation>
    <scope>NUCLEOTIDE SEQUENCE</scope>
    <source>
        <tissue evidence="2">Leaves</tissue>
    </source>
</reference>
<feature type="compositionally biased region" description="Low complexity" evidence="1">
    <location>
        <begin position="44"/>
        <end position="64"/>
    </location>
</feature>
<proteinExistence type="predicted"/>
<dbReference type="Gramene" id="Jr01_07030_p1">
    <property type="protein sequence ID" value="cds.Jr01_07030_p1"/>
    <property type="gene ID" value="Jr01_07030"/>
</dbReference>
<organism evidence="2 3">
    <name type="scientific">Juglans regia</name>
    <name type="common">English walnut</name>
    <dbReference type="NCBI Taxonomy" id="51240"/>
    <lineage>
        <taxon>Eukaryota</taxon>
        <taxon>Viridiplantae</taxon>
        <taxon>Streptophyta</taxon>
        <taxon>Embryophyta</taxon>
        <taxon>Tracheophyta</taxon>
        <taxon>Spermatophyta</taxon>
        <taxon>Magnoliopsida</taxon>
        <taxon>eudicotyledons</taxon>
        <taxon>Gunneridae</taxon>
        <taxon>Pentapetalae</taxon>
        <taxon>rosids</taxon>
        <taxon>fabids</taxon>
        <taxon>Fagales</taxon>
        <taxon>Juglandaceae</taxon>
        <taxon>Juglans</taxon>
    </lineage>
</organism>